<evidence type="ECO:0000256" key="5">
    <source>
        <dbReference type="ARBA" id="ARBA00023295"/>
    </source>
</evidence>
<dbReference type="SMART" id="SM00635">
    <property type="entry name" value="BID_2"/>
    <property type="match status" value="2"/>
</dbReference>
<keyword evidence="5 12" id="KW-0326">Glycosidase</keyword>
<evidence type="ECO:0000256" key="4">
    <source>
        <dbReference type="ARBA" id="ARBA00022837"/>
    </source>
</evidence>
<dbReference type="InterPro" id="IPR006047">
    <property type="entry name" value="GH13_cat_dom"/>
</dbReference>
<dbReference type="InterPro" id="IPR008964">
    <property type="entry name" value="Invasin/intimin_cell_adhesion"/>
</dbReference>
<sequence>MKKSRMKAFSIVMVVALLLQLFSGVATYTTVSAADEVKSPIIHDDNKVTFNYVNPDVTAVYVIGNFNDWDTNTAPELTLSNDVFTATIDSLPEGDYQYKYLLNNRNWDESATDPLNPDQSSGNSFFRIGAAAPVAQSPIIDTITNTVTFQFLGNAERVRVAGSFTSWGDGTIDMVKNGEGIWQLTQPLKPGSYQYKFIIGENGWITDPGNPIHVDGNSALYVPGIIINAQNDIEKGKTISLTAKSLNENGLEEDITPEWSLKDAREGISLTNNQLTIAPSYAVQTNDKVTVVATHEGKTAEKSINILNSLFTYTINYYRLDGKQSQWDMWLWENEKEGAAYPFEETTEDGYAKTTLQFSTNVLNVITRPGNWSSQEMTRKIEIAEGNSIEVWIVQDVEEVYKSKPDISPSIQAALMDSKKEINVRVNRELTDDVTFKLKDIQTNQEIITNKTKLSNNKVKLTIADPSQIDVRKIYEVEATGFASKTVTMRNVLNDDSFYYEGTDLGFTYTSAQTSFKLWAPTATQVSLALFEDEGTYEGAFVKDNTDGIEAPMTRAENGVWSINVQEDLLNKYYLYKVEFADGTTNYAVDPYARSTSPNGQRTAIIDLNSTNPANFQPEEKPAYVSPTDAILYELHVRDFSIDENSGMANKGKYKAFTEKNTTGPNGIKTGVSSLKELGVTHVHLLPVYDFGSVNELTVNDPNSTDPKFNWGYDPIHFNVPEGSYSVDPHNPTSRVTEFKEMVQSMHEEGIRVVMDVVYNHTYIPESTQLSGGSPFDKIIPGYFYRTDDAGKITNGSGTGNEVASERPMVRKYIKDSVKYWATEYGVDGFRFDLMGLIDRQTMTELTKELKEEVDPSILIYGEPWTGGSTSLDTALQNFKGTQKDQGYAVFNDNLRGAIKGGSDDVSTGFATGSTGKENDIITGVKGAITDFTNRPSESINYVTAHDNLNLWDKIMKVAGQDITTNPHAIITEADPLDNQHVKRSLLANGIVLTSQGIPFIHAGEEFLRSKFGNHNSYKSPDSINQIRWELKDQYKPVFDYYQGLIQLRKAHPAFKMNTKAAIEQNLQVFKSDDNIVAFELKNFANYDTWKNIVVIYNANQAAKEVTLPASNDWKVVVDEKSAGTETLRTITGDKATVAPLSMMVLYDQAEAAYTPVATSIDTNVQQFAINPGTTKTVTALVKDQKGRTILGEAIEWSSSDETIATVAKGKVTAVGNGTATITAKVGSVQATVEVTVATLVPTTITISGDKSVYETYSTQLSAVVRDQFNQEMLGSKVTWTSTKTEVAIVDGTGKVTGIKPGTATIEAKAGTATATYAITVKENVQPYVRLKYVRPDHNFTDWNIWVWNTGVKNDQIDFTEFNGDTAIANIEIAPTTESIGFLIRKGTDWDTAKISPDSDDHNVRIDRDEVITKVTVVTGVAGQTVVPTIKGPVLEDGNATFFYRDEALYQADQMNTIDAVSLKIGGKEYPMTYEPHNEYFTFTKESLEPGTYEYSFNVTKAGQTTEVTDPKNTVNGKSTITYTVPNVSIAANIAPGKINHNENAVLSLAVTSSETVTYKEMSVDLTPLGGSAKMIIDPALMKATIAAKDSIAAGVKELTVTVTDVFGNKHKQTVQVEIAPRTYQGELDFDWDEARIYFMLTDRFNDGDKSNNGVGFDPTHDEAYHGGDFRGIINKLDYLDNLGINTIWISPIVDNIDFNKGVDFQTKDGLAAKQYGYHGYWAKDFTSLDEHLGNINDFKELIDKAHTRGMKIMVDVVLNHAGYGMDSIDASWQNEQNLPTDAERAVFDGMLRTEMEDPTVRGELDSLPDFKTEDPAVRAKIIEWQTAWLEKARTDKGETIDYFRVDTVKHVDETTWKAFKNALTAIDPDFKLIGEYWGAGINNDGGYLKSGQMDSLLDFDFKEKARDFVNGNIEGVETYLQDRNARINNTSMLGQFLSSHDQDGFLTEYLGGDVGKLMVAAALQITSKGQPVIYYGEELGNSGKSSWSKNGEVVTEFGQNRDSMPWNKYESGDATTVALHDHYAKLLNIREQYSKVFSKGTRTKVAGGNTDQFVVIKREFEGKTAFVGLNTSTEAKQATFTVNFAPGKVLTDAYSGKTYTVSADKKVTIELASRDNGGTFILIEKETTVPPVNPNPPTQPAPPVKPEVKGNEILVSGNAISVKDGKASVNEAVILQTIKDTKEINKFILNADSATEFTLPASVLAALFGKNNKAVIEVVNSVGSYTITVKEIDLEALRAKLGVSSDKNVEFFITVKTTTQSVDAVKKGGFVVMSNLVEFLVGAHCEGKTEYINNFNGYVERTISFTGTVNPAKAAVLKLTENGFVPVPAVFKDGKAIVKSRTNSTYVVVQGNKTFRDIDNGKSWAEGYIETLASKGLIEGKTNELFSPGDLMTRAEFVSLISRSIGLVPSGAEILPFKDITGHKAYAEILAAYEVGIIQGKPDGSFAPDATITRAQAAIIVARAMKFVGYDESKLNTTKGIESFKDAKALEAWGATDLEKVVQAGIISGTPAQTFNPNASTKRDQAAKIAVEFLKFVGFM</sequence>
<dbReference type="InterPro" id="IPR003343">
    <property type="entry name" value="Big_2"/>
</dbReference>
<evidence type="ECO:0000256" key="9">
    <source>
        <dbReference type="ARBA" id="ARBA00031076"/>
    </source>
</evidence>
<dbReference type="Gene3D" id="2.60.40.1180">
    <property type="entry name" value="Golgi alpha-mannosidase II"/>
    <property type="match status" value="2"/>
</dbReference>
<dbReference type="SUPFAM" id="SSF81296">
    <property type="entry name" value="E set domains"/>
    <property type="match status" value="3"/>
</dbReference>
<keyword evidence="3 12" id="KW-0378">Hydrolase</keyword>
<dbReference type="NCBIfam" id="TIGR02104">
    <property type="entry name" value="pulA_typeI"/>
    <property type="match status" value="1"/>
</dbReference>
<dbReference type="RefSeq" id="WP_230496740.1">
    <property type="nucleotide sequence ID" value="NZ_CAKJTG010000010.1"/>
</dbReference>
<dbReference type="PANTHER" id="PTHR43002">
    <property type="entry name" value="GLYCOGEN DEBRANCHING ENZYME"/>
    <property type="match status" value="1"/>
</dbReference>
<evidence type="ECO:0000256" key="2">
    <source>
        <dbReference type="ARBA" id="ARBA00022729"/>
    </source>
</evidence>
<dbReference type="PROSITE" id="PS51272">
    <property type="entry name" value="SLH"/>
    <property type="match status" value="3"/>
</dbReference>
<dbReference type="CDD" id="cd02859">
    <property type="entry name" value="E_set_AMPKbeta_like_N"/>
    <property type="match status" value="1"/>
</dbReference>
<dbReference type="CDD" id="cd10315">
    <property type="entry name" value="CBM41_pullulanase"/>
    <property type="match status" value="2"/>
</dbReference>
<evidence type="ECO:0000313" key="12">
    <source>
        <dbReference type="EMBL" id="CAG9608509.1"/>
    </source>
</evidence>
<dbReference type="Gene3D" id="3.20.20.80">
    <property type="entry name" value="Glycosidases"/>
    <property type="match status" value="2"/>
</dbReference>
<evidence type="ECO:0000256" key="1">
    <source>
        <dbReference type="ARBA" id="ARBA00008061"/>
    </source>
</evidence>
<comment type="similarity">
    <text evidence="1">Belongs to the glycosyl hydrolase 13 family.</text>
</comment>
<dbReference type="GO" id="GO:0005975">
    <property type="term" value="P:carbohydrate metabolic process"/>
    <property type="evidence" value="ECO:0007669"/>
    <property type="project" value="InterPro"/>
</dbReference>
<evidence type="ECO:0000313" key="13">
    <source>
        <dbReference type="Proteomes" id="UP000789845"/>
    </source>
</evidence>
<dbReference type="CDD" id="cd02860">
    <property type="entry name" value="E_set_Pullulanase"/>
    <property type="match status" value="1"/>
</dbReference>
<dbReference type="GO" id="GO:2001070">
    <property type="term" value="F:starch binding"/>
    <property type="evidence" value="ECO:0007669"/>
    <property type="project" value="InterPro"/>
</dbReference>
<dbReference type="InterPro" id="IPR032640">
    <property type="entry name" value="AMPK1_CBM"/>
</dbReference>
<dbReference type="Pfam" id="PF02922">
    <property type="entry name" value="CBM_48"/>
    <property type="match status" value="2"/>
</dbReference>
<dbReference type="InterPro" id="IPR002044">
    <property type="entry name" value="CBM20"/>
</dbReference>
<dbReference type="InterPro" id="IPR014756">
    <property type="entry name" value="Ig_E-set"/>
</dbReference>
<protein>
    <recommendedName>
        <fullName evidence="7">pullulanase</fullName>
        <ecNumber evidence="7">3.2.1.41</ecNumber>
    </recommendedName>
    <alternativeName>
        <fullName evidence="8">Alpha-dextrin endo-1,6-alpha-glucosidase</fullName>
    </alternativeName>
    <alternativeName>
        <fullName evidence="9">Pullulan 6-glucanohydrolase</fullName>
    </alternativeName>
</protein>
<evidence type="ECO:0000259" key="11">
    <source>
        <dbReference type="PROSITE" id="PS51272"/>
    </source>
</evidence>
<feature type="signal peptide" evidence="10">
    <location>
        <begin position="1"/>
        <end position="28"/>
    </location>
</feature>
<dbReference type="Pfam" id="PF21653">
    <property type="entry name" value="pulA_all-beta"/>
    <property type="match status" value="1"/>
</dbReference>
<dbReference type="Proteomes" id="UP000789845">
    <property type="component" value="Unassembled WGS sequence"/>
</dbReference>
<feature type="chain" id="PRO_5039182542" description="pullulanase" evidence="10">
    <location>
        <begin position="29"/>
        <end position="2541"/>
    </location>
</feature>
<dbReference type="Pfam" id="PF16561">
    <property type="entry name" value="AMPK1_CBM"/>
    <property type="match status" value="1"/>
</dbReference>
<comment type="catalytic activity">
    <reaction evidence="6">
        <text>Hydrolysis of (1-&gt;6)-alpha-D-glucosidic linkages in pullulan, amylopectin and glycogen, and in the alpha- and beta-limit dextrins of amylopectin and glycogen.</text>
        <dbReference type="EC" id="3.2.1.41"/>
    </reaction>
</comment>
<dbReference type="Pfam" id="PF00395">
    <property type="entry name" value="SLH"/>
    <property type="match status" value="3"/>
</dbReference>
<dbReference type="SUPFAM" id="SSF49452">
    <property type="entry name" value="Starch-binding domain-like"/>
    <property type="match status" value="2"/>
</dbReference>
<dbReference type="InterPro" id="IPR005323">
    <property type="entry name" value="CBM41_pullulanase"/>
</dbReference>
<dbReference type="GO" id="GO:0051060">
    <property type="term" value="F:pullulanase activity"/>
    <property type="evidence" value="ECO:0007669"/>
    <property type="project" value="UniProtKB-EC"/>
</dbReference>
<dbReference type="Pfam" id="PF03714">
    <property type="entry name" value="PUD"/>
    <property type="match status" value="2"/>
</dbReference>
<dbReference type="InterPro" id="IPR013780">
    <property type="entry name" value="Glyco_hydro_b"/>
</dbReference>
<name>A0A9C7G9L5_9BACI</name>
<dbReference type="EC" id="3.2.1.41" evidence="7"/>
<organism evidence="12 13">
    <name type="scientific">Pseudoneobacillus rhizosphaerae</name>
    <dbReference type="NCBI Taxonomy" id="2880968"/>
    <lineage>
        <taxon>Bacteria</taxon>
        <taxon>Bacillati</taxon>
        <taxon>Bacillota</taxon>
        <taxon>Bacilli</taxon>
        <taxon>Bacillales</taxon>
        <taxon>Bacillaceae</taxon>
        <taxon>Pseudoneobacillus</taxon>
    </lineage>
</organism>
<dbReference type="InterPro" id="IPR013783">
    <property type="entry name" value="Ig-like_fold"/>
</dbReference>
<dbReference type="Gene3D" id="2.60.40.1080">
    <property type="match status" value="2"/>
</dbReference>
<feature type="domain" description="SLH" evidence="11">
    <location>
        <begin position="2353"/>
        <end position="2412"/>
    </location>
</feature>
<comment type="caution">
    <text evidence="12">The sequence shown here is derived from an EMBL/GenBank/DDBJ whole genome shotgun (WGS) entry which is preliminary data.</text>
</comment>
<proteinExistence type="inferred from homology"/>
<feature type="domain" description="SLH" evidence="11">
    <location>
        <begin position="2413"/>
        <end position="2476"/>
    </location>
</feature>
<dbReference type="SUPFAM" id="SSF51445">
    <property type="entry name" value="(Trans)glycosidases"/>
    <property type="match status" value="2"/>
</dbReference>
<dbReference type="SMART" id="SM01065">
    <property type="entry name" value="CBM_2"/>
    <property type="match status" value="2"/>
</dbReference>
<dbReference type="InterPro" id="IPR011840">
    <property type="entry name" value="PulA_typeI"/>
</dbReference>
<accession>A0A9C7G9L5</accession>
<dbReference type="InterPro" id="IPR004193">
    <property type="entry name" value="Glyco_hydro_13_N"/>
</dbReference>
<dbReference type="CDD" id="cd11341">
    <property type="entry name" value="AmyAc_Pullulanase_LD-like"/>
    <property type="match status" value="1"/>
</dbReference>
<evidence type="ECO:0000256" key="8">
    <source>
        <dbReference type="ARBA" id="ARBA00029618"/>
    </source>
</evidence>
<keyword evidence="2 10" id="KW-0732">Signal</keyword>
<dbReference type="InterPro" id="IPR049117">
    <property type="entry name" value="pulA_all-beta"/>
</dbReference>
<dbReference type="Pfam" id="PF00128">
    <property type="entry name" value="Alpha-amylase"/>
    <property type="match status" value="2"/>
</dbReference>
<gene>
    <name evidence="12" type="primary">glgX</name>
    <name evidence="12" type="ORF">NEOCIP111885_02203</name>
</gene>
<dbReference type="SMART" id="SM00642">
    <property type="entry name" value="Aamy"/>
    <property type="match status" value="2"/>
</dbReference>
<evidence type="ECO:0000256" key="7">
    <source>
        <dbReference type="ARBA" id="ARBA00024062"/>
    </source>
</evidence>
<dbReference type="Gene3D" id="2.60.40.10">
    <property type="entry name" value="Immunoglobulins"/>
    <property type="match status" value="3"/>
</dbReference>
<evidence type="ECO:0000256" key="3">
    <source>
        <dbReference type="ARBA" id="ARBA00022801"/>
    </source>
</evidence>
<keyword evidence="13" id="KW-1185">Reference proteome</keyword>
<dbReference type="Pfam" id="PF02368">
    <property type="entry name" value="Big_2"/>
    <property type="match status" value="2"/>
</dbReference>
<dbReference type="Gene3D" id="2.60.40.1110">
    <property type="match status" value="2"/>
</dbReference>
<dbReference type="InterPro" id="IPR013784">
    <property type="entry name" value="Carb-bd-like_fold"/>
</dbReference>
<evidence type="ECO:0000256" key="10">
    <source>
        <dbReference type="SAM" id="SignalP"/>
    </source>
</evidence>
<reference evidence="12" key="1">
    <citation type="submission" date="2021-10" db="EMBL/GenBank/DDBJ databases">
        <authorList>
            <person name="Criscuolo A."/>
        </authorList>
    </citation>
    <scope>NUCLEOTIDE SEQUENCE</scope>
    <source>
        <strain evidence="12">CIP111885</strain>
    </source>
</reference>
<feature type="domain" description="SLH" evidence="11">
    <location>
        <begin position="2482"/>
        <end position="2541"/>
    </location>
</feature>
<dbReference type="InterPro" id="IPR017853">
    <property type="entry name" value="GH"/>
</dbReference>
<dbReference type="EMBL" id="CAKJTG010000010">
    <property type="protein sequence ID" value="CAG9608509.1"/>
    <property type="molecule type" value="Genomic_DNA"/>
</dbReference>
<evidence type="ECO:0000256" key="6">
    <source>
        <dbReference type="ARBA" id="ARBA00023965"/>
    </source>
</evidence>
<keyword evidence="4" id="KW-0106">Calcium</keyword>
<dbReference type="SUPFAM" id="SSF49373">
    <property type="entry name" value="Invasin/intimin cell-adhesion fragments"/>
    <property type="match status" value="2"/>
</dbReference>
<dbReference type="InterPro" id="IPR001119">
    <property type="entry name" value="SLH_dom"/>
</dbReference>